<dbReference type="InterPro" id="IPR000160">
    <property type="entry name" value="GGDEF_dom"/>
</dbReference>
<reference evidence="3 4" key="1">
    <citation type="submission" date="2024-04" db="EMBL/GenBank/DDBJ databases">
        <title>Human intestinal bacterial collection.</title>
        <authorList>
            <person name="Pauvert C."/>
            <person name="Hitch T.C.A."/>
            <person name="Clavel T."/>
        </authorList>
    </citation>
    <scope>NUCLEOTIDE SEQUENCE [LARGE SCALE GENOMIC DNA]</scope>
    <source>
        <strain evidence="3 4">CLA-AA-H141</strain>
    </source>
</reference>
<evidence type="ECO:0000313" key="3">
    <source>
        <dbReference type="EMBL" id="MEQ2452931.1"/>
    </source>
</evidence>
<keyword evidence="1" id="KW-0812">Transmembrane</keyword>
<dbReference type="GO" id="GO:0052621">
    <property type="term" value="F:diguanylate cyclase activity"/>
    <property type="evidence" value="ECO:0007669"/>
    <property type="project" value="UniProtKB-EC"/>
</dbReference>
<dbReference type="Proteomes" id="UP001482186">
    <property type="component" value="Unassembled WGS sequence"/>
</dbReference>
<dbReference type="PROSITE" id="PS50887">
    <property type="entry name" value="GGDEF"/>
    <property type="match status" value="1"/>
</dbReference>
<dbReference type="InterPro" id="IPR043128">
    <property type="entry name" value="Rev_trsase/Diguanyl_cyclase"/>
</dbReference>
<dbReference type="EMBL" id="JBBNFM010000001">
    <property type="protein sequence ID" value="MEQ2452931.1"/>
    <property type="molecule type" value="Genomic_DNA"/>
</dbReference>
<dbReference type="SUPFAM" id="SSF55073">
    <property type="entry name" value="Nucleotide cyclase"/>
    <property type="match status" value="1"/>
</dbReference>
<dbReference type="InterPro" id="IPR050469">
    <property type="entry name" value="Diguanylate_Cyclase"/>
</dbReference>
<dbReference type="RefSeq" id="WP_173788809.1">
    <property type="nucleotide sequence ID" value="NZ_JBBNFM010000001.1"/>
</dbReference>
<feature type="transmembrane region" description="Helical" evidence="1">
    <location>
        <begin position="245"/>
        <end position="266"/>
    </location>
</feature>
<dbReference type="PANTHER" id="PTHR45138">
    <property type="entry name" value="REGULATORY COMPONENTS OF SENSORY TRANSDUCTION SYSTEM"/>
    <property type="match status" value="1"/>
</dbReference>
<dbReference type="CDD" id="cd01949">
    <property type="entry name" value="GGDEF"/>
    <property type="match status" value="1"/>
</dbReference>
<dbReference type="SMART" id="SM00267">
    <property type="entry name" value="GGDEF"/>
    <property type="match status" value="1"/>
</dbReference>
<organism evidence="3 4">
    <name type="scientific">Coprococcus ammoniilyticus</name>
    <dbReference type="NCBI Taxonomy" id="2981785"/>
    <lineage>
        <taxon>Bacteria</taxon>
        <taxon>Bacillati</taxon>
        <taxon>Bacillota</taxon>
        <taxon>Clostridia</taxon>
        <taxon>Lachnospirales</taxon>
        <taxon>Lachnospiraceae</taxon>
        <taxon>Coprococcus</taxon>
    </lineage>
</organism>
<comment type="caution">
    <text evidence="3">The sequence shown here is derived from an EMBL/GenBank/DDBJ whole genome shotgun (WGS) entry which is preliminary data.</text>
</comment>
<evidence type="ECO:0000256" key="1">
    <source>
        <dbReference type="SAM" id="Phobius"/>
    </source>
</evidence>
<dbReference type="PANTHER" id="PTHR45138:SF9">
    <property type="entry name" value="DIGUANYLATE CYCLASE DGCM-RELATED"/>
    <property type="match status" value="1"/>
</dbReference>
<keyword evidence="1" id="KW-1133">Transmembrane helix</keyword>
<keyword evidence="3" id="KW-0548">Nucleotidyltransferase</keyword>
<feature type="domain" description="GGDEF" evidence="2">
    <location>
        <begin position="301"/>
        <end position="436"/>
    </location>
</feature>
<dbReference type="Pfam" id="PF00990">
    <property type="entry name" value="GGDEF"/>
    <property type="match status" value="1"/>
</dbReference>
<dbReference type="EC" id="2.7.7.65" evidence="3"/>
<gene>
    <name evidence="3" type="ORF">AAAT04_02555</name>
</gene>
<keyword evidence="4" id="KW-1185">Reference proteome</keyword>
<evidence type="ECO:0000313" key="4">
    <source>
        <dbReference type="Proteomes" id="UP001482186"/>
    </source>
</evidence>
<proteinExistence type="predicted"/>
<keyword evidence="1" id="KW-0472">Membrane</keyword>
<dbReference type="NCBIfam" id="TIGR00254">
    <property type="entry name" value="GGDEF"/>
    <property type="match status" value="1"/>
</dbReference>
<keyword evidence="3" id="KW-0808">Transferase</keyword>
<accession>A0ABV1EGX7</accession>
<dbReference type="Gene3D" id="3.30.70.270">
    <property type="match status" value="1"/>
</dbReference>
<sequence>MLMNQTMEVIEKNDSREKEMLESLKEDYKVRVNAVAYILDAKPEVENDLNELKKIAAFMSVDEIHLFDENGVIYGGTIPKYYGYSFDSGDQMAYFTPMLQDKDLTMCQDVMPNTSEGRSMMYAITWNNAGTKMIQVGIEPKRLIDEMNQNQISAVISNMPMYTGINIFVADSGDGKILGSTKAAMVGKTLNDVGISRDKVTEQADVPAICYRNIDGIVSRCAFDRTDDYIVVVTCNLLSNIKTDVIIMVIMIVYFIIAAKALASMFTKLDRVRRSAYTDELTGCFNRKAYQENVEEYWESPDMVYISMDVNGLKKVNDHQGHAAGDELLQGAAECMMKSFNGYGRVYRFGGDEFAAIVFADSRRLKKIIDDFKERMNKWSGKKVSDVSVSLGYAEKCERQWENFEELAEQADERMYGCKAEYYSKKGEDRRKLQAAHNALTKLYTKVLIINLTQNSYQIVSIDRESLKNSVFSAKLSDWFETFANSDELYPDDRQAFLHKTALQNLKKNINGTGKSYSIIYRRKYGEEYKDTMMEILAAEDYTDDSQVCYLCVRCLG</sequence>
<evidence type="ECO:0000259" key="2">
    <source>
        <dbReference type="PROSITE" id="PS50887"/>
    </source>
</evidence>
<name>A0ABV1EGX7_9FIRM</name>
<dbReference type="InterPro" id="IPR029787">
    <property type="entry name" value="Nucleotide_cyclase"/>
</dbReference>
<protein>
    <submittedName>
        <fullName evidence="3">GGDEF domain-containing protein</fullName>
        <ecNumber evidence="3">2.7.7.65</ecNumber>
    </submittedName>
</protein>